<sequence length="91" mass="9351">MTEGWSGSGDGAVVADALAAASAADGTTVRVVRGAPDDVELAALVAGIVAHRAAQVPPEELPPGTPWGDRARRLRAGLVPGPHTWRWSLHP</sequence>
<evidence type="ECO:0000313" key="1">
    <source>
        <dbReference type="EMBL" id="MFC4554119.1"/>
    </source>
</evidence>
<dbReference type="Proteomes" id="UP001595955">
    <property type="component" value="Unassembled WGS sequence"/>
</dbReference>
<proteinExistence type="predicted"/>
<name>A0ABV9D7W5_9MICO</name>
<dbReference type="Pfam" id="PF13822">
    <property type="entry name" value="ACC_epsilon"/>
    <property type="match status" value="1"/>
</dbReference>
<reference evidence="2" key="1">
    <citation type="journal article" date="2019" name="Int. J. Syst. Evol. Microbiol.">
        <title>The Global Catalogue of Microorganisms (GCM) 10K type strain sequencing project: providing services to taxonomists for standard genome sequencing and annotation.</title>
        <authorList>
            <consortium name="The Broad Institute Genomics Platform"/>
            <consortium name="The Broad Institute Genome Sequencing Center for Infectious Disease"/>
            <person name="Wu L."/>
            <person name="Ma J."/>
        </authorList>
    </citation>
    <scope>NUCLEOTIDE SEQUENCE [LARGE SCALE GENOMIC DNA]</scope>
    <source>
        <strain evidence="2">JCM 3369</strain>
    </source>
</reference>
<evidence type="ECO:0000313" key="2">
    <source>
        <dbReference type="Proteomes" id="UP001595955"/>
    </source>
</evidence>
<organism evidence="1 2">
    <name type="scientific">Georgenia faecalis</name>
    <dbReference type="NCBI Taxonomy" id="2483799"/>
    <lineage>
        <taxon>Bacteria</taxon>
        <taxon>Bacillati</taxon>
        <taxon>Actinomycetota</taxon>
        <taxon>Actinomycetes</taxon>
        <taxon>Micrococcales</taxon>
        <taxon>Bogoriellaceae</taxon>
        <taxon>Georgenia</taxon>
    </lineage>
</organism>
<keyword evidence="2" id="KW-1185">Reference proteome</keyword>
<accession>A0ABV9D7W5</accession>
<dbReference type="EMBL" id="JBHSGF010000001">
    <property type="protein sequence ID" value="MFC4554119.1"/>
    <property type="molecule type" value="Genomic_DNA"/>
</dbReference>
<comment type="caution">
    <text evidence="1">The sequence shown here is derived from an EMBL/GenBank/DDBJ whole genome shotgun (WGS) entry which is preliminary data.</text>
</comment>
<dbReference type="InterPro" id="IPR032716">
    <property type="entry name" value="ACC_epsilon"/>
</dbReference>
<dbReference type="RefSeq" id="WP_244925347.1">
    <property type="nucleotide sequence ID" value="NZ_CP033325.1"/>
</dbReference>
<gene>
    <name evidence="1" type="ORF">ACFO3F_02565</name>
</gene>
<protein>
    <submittedName>
        <fullName evidence="1">Acyl-CoA carboxylase subunit epsilon</fullName>
    </submittedName>
</protein>